<reference evidence="2" key="1">
    <citation type="submission" date="2024-05" db="EMBL/GenBank/DDBJ databases">
        <authorList>
            <person name="Luo Y.-C."/>
            <person name="Nicholds J."/>
            <person name="Mortimer T."/>
            <person name="Maboni G."/>
        </authorList>
    </citation>
    <scope>NUCLEOTIDE SEQUENCE</scope>
    <source>
        <strain evidence="2">151836</strain>
    </source>
</reference>
<accession>A0AB39D350</accession>
<dbReference type="AlphaFoldDB" id="A0AB39D350"/>
<dbReference type="Gene3D" id="2.160.20.80">
    <property type="entry name" value="E3 ubiquitin-protein ligase SopA"/>
    <property type="match status" value="1"/>
</dbReference>
<dbReference type="PANTHER" id="PTHR14136">
    <property type="entry name" value="BTB_POZ DOMAIN-CONTAINING PROTEIN KCTD9"/>
    <property type="match status" value="1"/>
</dbReference>
<organism evidence="2">
    <name type="scientific">Castellaniella ginsengisoli</name>
    <dbReference type="NCBI Taxonomy" id="546114"/>
    <lineage>
        <taxon>Bacteria</taxon>
        <taxon>Pseudomonadati</taxon>
        <taxon>Pseudomonadota</taxon>
        <taxon>Betaproteobacteria</taxon>
        <taxon>Burkholderiales</taxon>
        <taxon>Alcaligenaceae</taxon>
        <taxon>Castellaniella</taxon>
    </lineage>
</organism>
<feature type="region of interest" description="Disordered" evidence="1">
    <location>
        <begin position="227"/>
        <end position="250"/>
    </location>
</feature>
<dbReference type="SUPFAM" id="SSF141571">
    <property type="entry name" value="Pentapeptide repeat-like"/>
    <property type="match status" value="1"/>
</dbReference>
<protein>
    <submittedName>
        <fullName evidence="2">Pentapeptide repeat-containing protein</fullName>
    </submittedName>
</protein>
<dbReference type="InterPro" id="IPR051082">
    <property type="entry name" value="Pentapeptide-BTB/POZ_domain"/>
</dbReference>
<dbReference type="RefSeq" id="WP_368640606.1">
    <property type="nucleotide sequence ID" value="NZ_CP158254.1"/>
</dbReference>
<name>A0AB39D350_9BURK</name>
<dbReference type="EMBL" id="CP158254">
    <property type="protein sequence ID" value="XDJ48489.1"/>
    <property type="molecule type" value="Genomic_DNA"/>
</dbReference>
<dbReference type="PANTHER" id="PTHR14136:SF17">
    <property type="entry name" value="BTB_POZ DOMAIN-CONTAINING PROTEIN KCTD9"/>
    <property type="match status" value="1"/>
</dbReference>
<gene>
    <name evidence="2" type="ORF">ABRZ04_05335</name>
</gene>
<proteinExistence type="predicted"/>
<evidence type="ECO:0000313" key="2">
    <source>
        <dbReference type="EMBL" id="XDJ48489.1"/>
    </source>
</evidence>
<dbReference type="Pfam" id="PF00805">
    <property type="entry name" value="Pentapeptide"/>
    <property type="match status" value="2"/>
</dbReference>
<dbReference type="InterPro" id="IPR001646">
    <property type="entry name" value="5peptide_repeat"/>
</dbReference>
<evidence type="ECO:0000256" key="1">
    <source>
        <dbReference type="SAM" id="MobiDB-lite"/>
    </source>
</evidence>
<sequence length="250" mass="25814">MIEKTTTVVIRNRWTNEPIYTTDIPADTPSGMQTRVALEKAASDRADLGGAYLGGAYLGGADLGGAYLGGAYLGGAYLGGADLRGADLGGADLRGADLRDANLGDANLGGANLGGANLGDANLGGANLGGANLGGADLGGANLGGADLGGVAGLWDAVGDRVHIKSLQIETWGVTYTATHMQIGCQLHTLERWWGFSDEQISRMDSRALEWWRRWKPVLQQIIAMSPAEPGGEKQAEEPAPAEPVAEAAK</sequence>